<protein>
    <submittedName>
        <fullName evidence="1">Uncharacterized protein</fullName>
    </submittedName>
</protein>
<evidence type="ECO:0000313" key="2">
    <source>
        <dbReference type="Proteomes" id="UP001138500"/>
    </source>
</evidence>
<dbReference type="Proteomes" id="UP001138500">
    <property type="component" value="Unassembled WGS sequence"/>
</dbReference>
<name>A0A9W7SP14_9PEZI</name>
<accession>A0A9W7SP14</accession>
<proteinExistence type="predicted"/>
<evidence type="ECO:0000313" key="1">
    <source>
        <dbReference type="EMBL" id="KAH9825718.1"/>
    </source>
</evidence>
<sequence length="95" mass="10236">MAMRRPERPVERVQGIVRALPPDQDDAFVSLCLCVSFLVTAAQRLGVDAGRLVGVLLQHIGAVGGRVQHVTRPHRPVDGTADVVVLPETLQGPRP</sequence>
<reference evidence="1 2" key="2">
    <citation type="journal article" date="2021" name="Curr. Genet.">
        <title>Genetic response to nitrogen starvation in the aggressive Eucalyptus foliar pathogen Teratosphaeria destructans.</title>
        <authorList>
            <person name="Havenga M."/>
            <person name="Wingfield B.D."/>
            <person name="Wingfield M.J."/>
            <person name="Dreyer L.L."/>
            <person name="Roets F."/>
            <person name="Aylward J."/>
        </authorList>
    </citation>
    <scope>NUCLEOTIDE SEQUENCE [LARGE SCALE GENOMIC DNA]</scope>
    <source>
        <strain evidence="1">CMW44962</strain>
    </source>
</reference>
<dbReference type="AlphaFoldDB" id="A0A9W7SP14"/>
<comment type="caution">
    <text evidence="1">The sequence shown here is derived from an EMBL/GenBank/DDBJ whole genome shotgun (WGS) entry which is preliminary data.</text>
</comment>
<reference evidence="1 2" key="1">
    <citation type="journal article" date="2018" name="IMA Fungus">
        <title>IMA Genome-F 10: Nine draft genome sequences of Claviceps purpurea s.lat., including C. arundinis, C. humidiphila, and C. cf. spartinae, pseudomolecules for the pitch canker pathogen Fusarium circinatum, draft genome of Davidsoniella eucalypti, Grosmannia galeiformis, Quambalaria eucalypti, and Teratosphaeria destructans.</title>
        <authorList>
            <person name="Wingfield B.D."/>
            <person name="Liu M."/>
            <person name="Nguyen H.D."/>
            <person name="Lane F.A."/>
            <person name="Morgan S.W."/>
            <person name="De Vos L."/>
            <person name="Wilken P.M."/>
            <person name="Duong T.A."/>
            <person name="Aylward J."/>
            <person name="Coetzee M.P."/>
            <person name="Dadej K."/>
            <person name="De Beer Z.W."/>
            <person name="Findlay W."/>
            <person name="Havenga M."/>
            <person name="Kolarik M."/>
            <person name="Menzies J.G."/>
            <person name="Naidoo K."/>
            <person name="Pochopski O."/>
            <person name="Shoukouhi P."/>
            <person name="Santana Q.C."/>
            <person name="Seifert K.A."/>
            <person name="Soal N."/>
            <person name="Steenkamp E.T."/>
            <person name="Tatham C.T."/>
            <person name="van der Nest M.A."/>
            <person name="Wingfield M.J."/>
        </authorList>
    </citation>
    <scope>NUCLEOTIDE SEQUENCE [LARGE SCALE GENOMIC DNA]</scope>
    <source>
        <strain evidence="1">CMW44962</strain>
    </source>
</reference>
<keyword evidence="2" id="KW-1185">Reference proteome</keyword>
<organism evidence="1 2">
    <name type="scientific">Teratosphaeria destructans</name>
    <dbReference type="NCBI Taxonomy" id="418781"/>
    <lineage>
        <taxon>Eukaryota</taxon>
        <taxon>Fungi</taxon>
        <taxon>Dikarya</taxon>
        <taxon>Ascomycota</taxon>
        <taxon>Pezizomycotina</taxon>
        <taxon>Dothideomycetes</taxon>
        <taxon>Dothideomycetidae</taxon>
        <taxon>Mycosphaerellales</taxon>
        <taxon>Teratosphaeriaceae</taxon>
        <taxon>Teratosphaeria</taxon>
    </lineage>
</organism>
<dbReference type="EMBL" id="RIBY02002089">
    <property type="protein sequence ID" value="KAH9825718.1"/>
    <property type="molecule type" value="Genomic_DNA"/>
</dbReference>
<gene>
    <name evidence="1" type="ORF">Tdes44962_MAKER00648</name>
</gene>